<dbReference type="PANTHER" id="PTHR43546:SF9">
    <property type="entry name" value="L-ASCORBATE-6-PHOSPHATE LACTONASE ULAG-RELATED"/>
    <property type="match status" value="1"/>
</dbReference>
<dbReference type="GO" id="GO:0016787">
    <property type="term" value="F:hydrolase activity"/>
    <property type="evidence" value="ECO:0007669"/>
    <property type="project" value="UniProtKB-KW"/>
</dbReference>
<proteinExistence type="predicted"/>
<reference evidence="2" key="2">
    <citation type="journal article" date="2021" name="PeerJ">
        <title>Extensive microbial diversity within the chicken gut microbiome revealed by metagenomics and culture.</title>
        <authorList>
            <person name="Gilroy R."/>
            <person name="Ravi A."/>
            <person name="Getino M."/>
            <person name="Pursley I."/>
            <person name="Horton D.L."/>
            <person name="Alikhan N.F."/>
            <person name="Baker D."/>
            <person name="Gharbi K."/>
            <person name="Hall N."/>
            <person name="Watson M."/>
            <person name="Adriaenssens E.M."/>
            <person name="Foster-Nyarko E."/>
            <person name="Jarju S."/>
            <person name="Secka A."/>
            <person name="Antonio M."/>
            <person name="Oren A."/>
            <person name="Chaudhuri R.R."/>
            <person name="La Ragione R."/>
            <person name="Hildebrand F."/>
            <person name="Pallen M.J."/>
        </authorList>
    </citation>
    <scope>NUCLEOTIDE SEQUENCE</scope>
    <source>
        <strain evidence="2">ChiSjej3B21-11622</strain>
    </source>
</reference>
<dbReference type="InterPro" id="IPR036866">
    <property type="entry name" value="RibonucZ/Hydroxyglut_hydro"/>
</dbReference>
<comment type="caution">
    <text evidence="2">The sequence shown here is derived from an EMBL/GenBank/DDBJ whole genome shotgun (WGS) entry which is preliminary data.</text>
</comment>
<dbReference type="SUPFAM" id="SSF56281">
    <property type="entry name" value="Metallo-hydrolase/oxidoreductase"/>
    <property type="match status" value="1"/>
</dbReference>
<dbReference type="InterPro" id="IPR050114">
    <property type="entry name" value="UPF0173_UPF0282_UlaG_hydrolase"/>
</dbReference>
<name>A0A9D1D092_9FIRM</name>
<evidence type="ECO:0000313" key="2">
    <source>
        <dbReference type="EMBL" id="HIQ95900.1"/>
    </source>
</evidence>
<dbReference type="EMBL" id="DVFT01000075">
    <property type="protein sequence ID" value="HIQ95900.1"/>
    <property type="molecule type" value="Genomic_DNA"/>
</dbReference>
<evidence type="ECO:0000256" key="1">
    <source>
        <dbReference type="ARBA" id="ARBA00022801"/>
    </source>
</evidence>
<sequence length="237" mass="26871">MIFRQVRNASFLLDYAGQRFLIDPVLGEKGAMEEGAIPLGELLDVDAVIATHLSGNCFDQEARRLIPRGMKIFVQDDAVAQELDANGFFNLEVLTEHTRWQYVELHKTPAFQGMSGNSMPNRKRCGVMITHPVLNSTYIVGDSIWNDGLKDTIHTWKPRLIIVNAGGNVRSDGRRITMNQEEIAAVHLTMPKAKIIATRTDKERGNTLSRSVLKEYVWEHRLQKNVLIPEDGEEYRL</sequence>
<evidence type="ECO:0000313" key="3">
    <source>
        <dbReference type="Proteomes" id="UP000886886"/>
    </source>
</evidence>
<dbReference type="AlphaFoldDB" id="A0A9D1D092"/>
<gene>
    <name evidence="2" type="ORF">IAB26_04985</name>
</gene>
<dbReference type="Gene3D" id="3.60.15.10">
    <property type="entry name" value="Ribonuclease Z/Hydroxyacylglutathione hydrolase-like"/>
    <property type="match status" value="1"/>
</dbReference>
<reference evidence="2" key="1">
    <citation type="submission" date="2020-10" db="EMBL/GenBank/DDBJ databases">
        <authorList>
            <person name="Gilroy R."/>
        </authorList>
    </citation>
    <scope>NUCLEOTIDE SEQUENCE</scope>
    <source>
        <strain evidence="2">ChiSjej3B21-11622</strain>
    </source>
</reference>
<accession>A0A9D1D092</accession>
<dbReference type="PANTHER" id="PTHR43546">
    <property type="entry name" value="UPF0173 METAL-DEPENDENT HYDROLASE MJ1163-RELATED"/>
    <property type="match status" value="1"/>
</dbReference>
<protein>
    <submittedName>
        <fullName evidence="2">MBL fold metallo-hydrolase</fullName>
    </submittedName>
</protein>
<organism evidence="2 3">
    <name type="scientific">Candidatus Limivivens merdigallinarum</name>
    <dbReference type="NCBI Taxonomy" id="2840859"/>
    <lineage>
        <taxon>Bacteria</taxon>
        <taxon>Bacillati</taxon>
        <taxon>Bacillota</taxon>
        <taxon>Clostridia</taxon>
        <taxon>Lachnospirales</taxon>
        <taxon>Lachnospiraceae</taxon>
        <taxon>Lachnospiraceae incertae sedis</taxon>
        <taxon>Candidatus Limivivens</taxon>
    </lineage>
</organism>
<keyword evidence="1" id="KW-0378">Hydrolase</keyword>
<dbReference type="Proteomes" id="UP000886886">
    <property type="component" value="Unassembled WGS sequence"/>
</dbReference>